<dbReference type="OrthoDB" id="6156409at2759"/>
<dbReference type="Proteomes" id="UP000694844">
    <property type="component" value="Chromosome 2"/>
</dbReference>
<dbReference type="InterPro" id="IPR004827">
    <property type="entry name" value="bZIP"/>
</dbReference>
<proteinExistence type="predicted"/>
<feature type="coiled-coil region" evidence="1">
    <location>
        <begin position="104"/>
        <end position="145"/>
    </location>
</feature>
<organism evidence="3 4">
    <name type="scientific">Crassostrea virginica</name>
    <name type="common">Eastern oyster</name>
    <dbReference type="NCBI Taxonomy" id="6565"/>
    <lineage>
        <taxon>Eukaryota</taxon>
        <taxon>Metazoa</taxon>
        <taxon>Spiralia</taxon>
        <taxon>Lophotrochozoa</taxon>
        <taxon>Mollusca</taxon>
        <taxon>Bivalvia</taxon>
        <taxon>Autobranchia</taxon>
        <taxon>Pteriomorphia</taxon>
        <taxon>Ostreida</taxon>
        <taxon>Ostreoidea</taxon>
        <taxon>Ostreidae</taxon>
        <taxon>Crassostrea</taxon>
    </lineage>
</organism>
<name>A0A8B8CK83_CRAVI</name>
<keyword evidence="3" id="KW-1185">Reference proteome</keyword>
<dbReference type="Gene3D" id="1.20.5.170">
    <property type="match status" value="1"/>
</dbReference>
<dbReference type="SMART" id="SM00338">
    <property type="entry name" value="BRLZ"/>
    <property type="match status" value="1"/>
</dbReference>
<dbReference type="KEGG" id="cvn:111119890"/>
<evidence type="ECO:0000259" key="2">
    <source>
        <dbReference type="PROSITE" id="PS50217"/>
    </source>
</evidence>
<dbReference type="RefSeq" id="XP_022316165.1">
    <property type="nucleotide sequence ID" value="XM_022460457.1"/>
</dbReference>
<accession>A0A8B8CK83</accession>
<dbReference type="CDD" id="cd14686">
    <property type="entry name" value="bZIP"/>
    <property type="match status" value="1"/>
</dbReference>
<dbReference type="GeneID" id="111119890"/>
<dbReference type="InterPro" id="IPR046347">
    <property type="entry name" value="bZIP_sf"/>
</dbReference>
<gene>
    <name evidence="4" type="primary">LOC111119890</name>
</gene>
<dbReference type="SUPFAM" id="SSF57959">
    <property type="entry name" value="Leucine zipper domain"/>
    <property type="match status" value="1"/>
</dbReference>
<sequence length="264" mass="29906">MIFIVSYLMTVDMHEEGERSGEEMCEADPTFIRACQEYSEKGFSPTLTKEQLKATILLRRVSAGEEEPKIDDEKPEVKHPLSKEELTRIEARKKCNRLSARKCREKKKQENQQVYKRVEEEEQRKKALEKKIADMESEKNTMLKKLSETYSRLQSTVITPAAIMDLVADLIQNGAETQQNGPDVITVTTPCHEVPWETAILHSAPGVSTCTSDVHMQTGQSYYSNKHFDGISDLQGQSSLGCADTDIGLCSNNCEWNDYFVAEN</sequence>
<evidence type="ECO:0000313" key="3">
    <source>
        <dbReference type="Proteomes" id="UP000694844"/>
    </source>
</evidence>
<reference evidence="4" key="1">
    <citation type="submission" date="2025-08" db="UniProtKB">
        <authorList>
            <consortium name="RefSeq"/>
        </authorList>
    </citation>
    <scope>IDENTIFICATION</scope>
    <source>
        <tissue evidence="4">Whole sample</tissue>
    </source>
</reference>
<dbReference type="GO" id="GO:0003700">
    <property type="term" value="F:DNA-binding transcription factor activity"/>
    <property type="evidence" value="ECO:0007669"/>
    <property type="project" value="InterPro"/>
</dbReference>
<feature type="domain" description="BZIP" evidence="2">
    <location>
        <begin position="86"/>
        <end position="149"/>
    </location>
</feature>
<keyword evidence="1" id="KW-0175">Coiled coil</keyword>
<evidence type="ECO:0000256" key="1">
    <source>
        <dbReference type="SAM" id="Coils"/>
    </source>
</evidence>
<dbReference type="AlphaFoldDB" id="A0A8B8CK83"/>
<evidence type="ECO:0000313" key="4">
    <source>
        <dbReference type="RefSeq" id="XP_022316165.1"/>
    </source>
</evidence>
<dbReference type="Pfam" id="PF07716">
    <property type="entry name" value="bZIP_2"/>
    <property type="match status" value="1"/>
</dbReference>
<dbReference type="PROSITE" id="PS50217">
    <property type="entry name" value="BZIP"/>
    <property type="match status" value="1"/>
</dbReference>
<protein>
    <submittedName>
        <fullName evidence="4">Uncharacterized protein LOC111119890 isoform X1</fullName>
    </submittedName>
</protein>